<dbReference type="PROSITE" id="PS50927">
    <property type="entry name" value="BULB_LECTIN"/>
    <property type="match status" value="1"/>
</dbReference>
<keyword evidence="14 21" id="KW-0472">Membrane</keyword>
<dbReference type="SMART" id="SM00108">
    <property type="entry name" value="B_lectin"/>
    <property type="match status" value="1"/>
</dbReference>
<evidence type="ECO:0000256" key="19">
    <source>
        <dbReference type="ARBA" id="ARBA00048679"/>
    </source>
</evidence>
<dbReference type="Gene3D" id="3.30.200.20">
    <property type="entry name" value="Phosphorylase Kinase, domain 1"/>
    <property type="match status" value="1"/>
</dbReference>
<reference evidence="25" key="1">
    <citation type="journal article" date="2016" name="Nat. Genet.">
        <title>A high-quality carrot genome assembly provides new insights into carotenoid accumulation and asterid genome evolution.</title>
        <authorList>
            <person name="Iorizzo M."/>
            <person name="Ellison S."/>
            <person name="Senalik D."/>
            <person name="Zeng P."/>
            <person name="Satapoomin P."/>
            <person name="Huang J."/>
            <person name="Bowman M."/>
            <person name="Iovene M."/>
            <person name="Sanseverino W."/>
            <person name="Cavagnaro P."/>
            <person name="Yildiz M."/>
            <person name="Macko-Podgorni A."/>
            <person name="Moranska E."/>
            <person name="Grzebelus E."/>
            <person name="Grzebelus D."/>
            <person name="Ashrafi H."/>
            <person name="Zheng Z."/>
            <person name="Cheng S."/>
            <person name="Spooner D."/>
            <person name="Van Deynze A."/>
            <person name="Simon P."/>
        </authorList>
    </citation>
    <scope>NUCLEOTIDE SEQUENCE [LARGE SCALE GENOMIC DNA]</scope>
    <source>
        <tissue evidence="25">Leaf</tissue>
    </source>
</reference>
<evidence type="ECO:0000256" key="8">
    <source>
        <dbReference type="ARBA" id="ARBA00022729"/>
    </source>
</evidence>
<keyword evidence="12 20" id="KW-0067">ATP-binding</keyword>
<evidence type="ECO:0000256" key="5">
    <source>
        <dbReference type="ARBA" id="ARBA00022553"/>
    </source>
</evidence>
<name>A0A162AEC6_DAUCS</name>
<protein>
    <recommendedName>
        <fullName evidence="2">non-specific serine/threonine protein kinase</fullName>
        <ecNumber evidence="2">2.7.11.1</ecNumber>
    </recommendedName>
</protein>
<evidence type="ECO:0000259" key="23">
    <source>
        <dbReference type="PROSITE" id="PS50011"/>
    </source>
</evidence>
<keyword evidence="11" id="KW-0418">Kinase</keyword>
<dbReference type="GO" id="GO:0048544">
    <property type="term" value="P:recognition of pollen"/>
    <property type="evidence" value="ECO:0007669"/>
    <property type="project" value="InterPro"/>
</dbReference>
<dbReference type="PANTHER" id="PTHR47974:SF19">
    <property type="entry name" value="RECEPTOR-LIKE SERINE_THREONINE-PROTEIN KINASE"/>
    <property type="match status" value="1"/>
</dbReference>
<dbReference type="GO" id="GO:0005886">
    <property type="term" value="C:plasma membrane"/>
    <property type="evidence" value="ECO:0007669"/>
    <property type="project" value="UniProtKB-SubCell"/>
</dbReference>
<dbReference type="FunFam" id="2.90.10.10:FF:000009">
    <property type="entry name" value="Receptor-like serine/threonine-protein kinase SD1-8"/>
    <property type="match status" value="1"/>
</dbReference>
<dbReference type="Gene3D" id="2.90.10.10">
    <property type="entry name" value="Bulb-type lectin domain"/>
    <property type="match status" value="1"/>
</dbReference>
<evidence type="ECO:0000256" key="16">
    <source>
        <dbReference type="ARBA" id="ARBA00023170"/>
    </source>
</evidence>
<evidence type="ECO:0000256" key="17">
    <source>
        <dbReference type="ARBA" id="ARBA00023180"/>
    </source>
</evidence>
<evidence type="ECO:0000256" key="7">
    <source>
        <dbReference type="ARBA" id="ARBA00022692"/>
    </source>
</evidence>
<evidence type="ECO:0000256" key="4">
    <source>
        <dbReference type="ARBA" id="ARBA00022527"/>
    </source>
</evidence>
<comment type="caution">
    <text evidence="25">The sequence shown here is derived from an EMBL/GenBank/DDBJ whole genome shotgun (WGS) entry which is preliminary data.</text>
</comment>
<organism evidence="25">
    <name type="scientific">Daucus carota subsp. sativus</name>
    <name type="common">Carrot</name>
    <dbReference type="NCBI Taxonomy" id="79200"/>
    <lineage>
        <taxon>Eukaryota</taxon>
        <taxon>Viridiplantae</taxon>
        <taxon>Streptophyta</taxon>
        <taxon>Embryophyta</taxon>
        <taxon>Tracheophyta</taxon>
        <taxon>Spermatophyta</taxon>
        <taxon>Magnoliopsida</taxon>
        <taxon>eudicotyledons</taxon>
        <taxon>Gunneridae</taxon>
        <taxon>Pentapetalae</taxon>
        <taxon>asterids</taxon>
        <taxon>campanulids</taxon>
        <taxon>Apiales</taxon>
        <taxon>Apiaceae</taxon>
        <taxon>Apioideae</taxon>
        <taxon>Scandiceae</taxon>
        <taxon>Daucinae</taxon>
        <taxon>Daucus</taxon>
        <taxon>Daucus sect. Daucus</taxon>
    </lineage>
</organism>
<evidence type="ECO:0000256" key="9">
    <source>
        <dbReference type="ARBA" id="ARBA00022734"/>
    </source>
</evidence>
<dbReference type="OMA" id="HTDGCVR"/>
<evidence type="ECO:0000256" key="12">
    <source>
        <dbReference type="ARBA" id="ARBA00022840"/>
    </source>
</evidence>
<dbReference type="InterPro" id="IPR036426">
    <property type="entry name" value="Bulb-type_lectin_dom_sf"/>
</dbReference>
<evidence type="ECO:0000256" key="21">
    <source>
        <dbReference type="SAM" id="Phobius"/>
    </source>
</evidence>
<keyword evidence="5" id="KW-0597">Phosphoprotein</keyword>
<feature type="domain" description="Protein kinase" evidence="23">
    <location>
        <begin position="437"/>
        <end position="691"/>
    </location>
</feature>
<dbReference type="SUPFAM" id="SSF56112">
    <property type="entry name" value="Protein kinase-like (PK-like)"/>
    <property type="match status" value="1"/>
</dbReference>
<evidence type="ECO:0000259" key="24">
    <source>
        <dbReference type="PROSITE" id="PS50927"/>
    </source>
</evidence>
<evidence type="ECO:0000256" key="14">
    <source>
        <dbReference type="ARBA" id="ARBA00023136"/>
    </source>
</evidence>
<dbReference type="InterPro" id="IPR001480">
    <property type="entry name" value="Bulb-type_lectin_dom"/>
</dbReference>
<dbReference type="FunFam" id="3.30.200.20:FF:000370">
    <property type="entry name" value="Receptor-like protein kinase 4"/>
    <property type="match status" value="1"/>
</dbReference>
<feature type="transmembrane region" description="Helical" evidence="21">
    <location>
        <begin position="385"/>
        <end position="407"/>
    </location>
</feature>
<evidence type="ECO:0000256" key="18">
    <source>
        <dbReference type="ARBA" id="ARBA00047899"/>
    </source>
</evidence>
<evidence type="ECO:0000256" key="10">
    <source>
        <dbReference type="ARBA" id="ARBA00022741"/>
    </source>
</evidence>
<dbReference type="Pfam" id="PF07714">
    <property type="entry name" value="PK_Tyr_Ser-Thr"/>
    <property type="match status" value="2"/>
</dbReference>
<keyword evidence="3" id="KW-1003">Cell membrane</keyword>
<evidence type="ECO:0000256" key="2">
    <source>
        <dbReference type="ARBA" id="ARBA00012513"/>
    </source>
</evidence>
<comment type="catalytic activity">
    <reaction evidence="18">
        <text>L-threonyl-[protein] + ATP = O-phospho-L-threonyl-[protein] + ADP + H(+)</text>
        <dbReference type="Rhea" id="RHEA:46608"/>
        <dbReference type="Rhea" id="RHEA-COMP:11060"/>
        <dbReference type="Rhea" id="RHEA-COMP:11605"/>
        <dbReference type="ChEBI" id="CHEBI:15378"/>
        <dbReference type="ChEBI" id="CHEBI:30013"/>
        <dbReference type="ChEBI" id="CHEBI:30616"/>
        <dbReference type="ChEBI" id="CHEBI:61977"/>
        <dbReference type="ChEBI" id="CHEBI:456216"/>
        <dbReference type="EC" id="2.7.11.1"/>
    </reaction>
</comment>
<keyword evidence="13 21" id="KW-1133">Transmembrane helix</keyword>
<dbReference type="Pfam" id="PF00954">
    <property type="entry name" value="S_locus_glycop"/>
    <property type="match status" value="1"/>
</dbReference>
<keyword evidence="15" id="KW-1015">Disulfide bond</keyword>
<dbReference type="GO" id="GO:0005524">
    <property type="term" value="F:ATP binding"/>
    <property type="evidence" value="ECO:0007669"/>
    <property type="project" value="UniProtKB-UniRule"/>
</dbReference>
<dbReference type="PANTHER" id="PTHR47974">
    <property type="entry name" value="OS07G0415500 PROTEIN"/>
    <property type="match status" value="1"/>
</dbReference>
<keyword evidence="6" id="KW-0808">Transferase</keyword>
<dbReference type="SUPFAM" id="SSF51110">
    <property type="entry name" value="alpha-D-mannose-specific plant lectins"/>
    <property type="match status" value="1"/>
</dbReference>
<keyword evidence="10 20" id="KW-0547">Nucleotide-binding</keyword>
<comment type="subcellular location">
    <subcellularLocation>
        <location evidence="1">Cell membrane</location>
        <topology evidence="1">Single-pass type I membrane protein</topology>
    </subcellularLocation>
</comment>
<keyword evidence="9" id="KW-0430">Lectin</keyword>
<keyword evidence="17" id="KW-0325">Glycoprotein</keyword>
<keyword evidence="7 21" id="KW-0812">Transmembrane</keyword>
<sequence length="691" mass="78592">MKLERKKTSLYLLALHLALVFETITCQRPDVIASGQTLSGNHTLSSKDGTFELGFFTPGKSRNYYIGIWYKNFVDKTVVWVANRNHPVTNPYDSELKLFPDGNLALLNESKIRIWSSNSTARKDNATLAILLNNGNLLIRDDQDISDIIWQSFDYPTDTWLPGGKIGYNKRKKEKIYLTSWRNAEDPAPSVFSLEVETNETSLVLVYNKTKQYFTTGSWTGRYFVSVPEIQSNPYVLNFGYISDVNESKFTYDLIPKTLTRFMIDVTGQFRQFAWRENYPEHRWGGNWLRPEQCEVPRFCGAFSTCNQLKAPSCNCLQGYEPKLAESWALGDYTDGCTRISPLHCSDVGEVEDTFFFSEGNAIFNPGYRGFTFFRQSGKTSKMRVWIVIGAVGVLFVLLGIVTLVILQLMKRKVGRYNGEAGDLILFKYKDIKKATKEFSEKLGEGGFGSVFKGTLPDSRGIAVKVLKNLRQGEKQFRAEVSTIGQIQHINLVRLKGFCIEDDKRLLVLEYMKNGSLEHHLFRENSNVSLDWKASRVLTTIRGTRGYLAPEWISGEAITAKADVFSYGKLLFEIISGRRNMELLDDGDYFPALVADKISKGEEVLMQFLDQKLKGKANSIELTRACKVACWCIQDDEKNRPTMGLVIQILEGISEVGIPPFPWFLRGFAKDNEYQSIVHEPYTFYTTSSNN</sequence>
<evidence type="ECO:0000256" key="22">
    <source>
        <dbReference type="SAM" id="SignalP"/>
    </source>
</evidence>
<proteinExistence type="predicted"/>
<comment type="catalytic activity">
    <reaction evidence="19">
        <text>L-seryl-[protein] + ATP = O-phospho-L-seryl-[protein] + ADP + H(+)</text>
        <dbReference type="Rhea" id="RHEA:17989"/>
        <dbReference type="Rhea" id="RHEA-COMP:9863"/>
        <dbReference type="Rhea" id="RHEA-COMP:11604"/>
        <dbReference type="ChEBI" id="CHEBI:15378"/>
        <dbReference type="ChEBI" id="CHEBI:29999"/>
        <dbReference type="ChEBI" id="CHEBI:30616"/>
        <dbReference type="ChEBI" id="CHEBI:83421"/>
        <dbReference type="ChEBI" id="CHEBI:456216"/>
        <dbReference type="EC" id="2.7.11.1"/>
    </reaction>
</comment>
<feature type="chain" id="PRO_5007832070" description="non-specific serine/threonine protein kinase" evidence="22">
    <location>
        <begin position="27"/>
        <end position="691"/>
    </location>
</feature>
<dbReference type="CDD" id="cd00028">
    <property type="entry name" value="B_lectin"/>
    <property type="match status" value="1"/>
</dbReference>
<evidence type="ECO:0000256" key="15">
    <source>
        <dbReference type="ARBA" id="ARBA00023157"/>
    </source>
</evidence>
<evidence type="ECO:0000256" key="13">
    <source>
        <dbReference type="ARBA" id="ARBA00022989"/>
    </source>
</evidence>
<dbReference type="EC" id="2.7.11.1" evidence="2"/>
<feature type="signal peptide" evidence="22">
    <location>
        <begin position="1"/>
        <end position="26"/>
    </location>
</feature>
<feature type="binding site" evidence="20">
    <location>
        <position position="465"/>
    </location>
    <ligand>
        <name>ATP</name>
        <dbReference type="ChEBI" id="CHEBI:30616"/>
    </ligand>
</feature>
<dbReference type="GO" id="GO:0030246">
    <property type="term" value="F:carbohydrate binding"/>
    <property type="evidence" value="ECO:0007669"/>
    <property type="project" value="UniProtKB-KW"/>
</dbReference>
<dbReference type="Gramene" id="KZM99620">
    <property type="protein sequence ID" value="KZM99620"/>
    <property type="gene ID" value="DCAR_013018"/>
</dbReference>
<dbReference type="InterPro" id="IPR011009">
    <property type="entry name" value="Kinase-like_dom_sf"/>
</dbReference>
<feature type="domain" description="Bulb-type lectin" evidence="24">
    <location>
        <begin position="29"/>
        <end position="152"/>
    </location>
</feature>
<dbReference type="AlphaFoldDB" id="A0A162AEC6"/>
<evidence type="ECO:0000256" key="6">
    <source>
        <dbReference type="ARBA" id="ARBA00022679"/>
    </source>
</evidence>
<keyword evidence="8 22" id="KW-0732">Signal</keyword>
<dbReference type="InterPro" id="IPR000719">
    <property type="entry name" value="Prot_kinase_dom"/>
</dbReference>
<evidence type="ECO:0000256" key="3">
    <source>
        <dbReference type="ARBA" id="ARBA00022475"/>
    </source>
</evidence>
<dbReference type="Pfam" id="PF01453">
    <property type="entry name" value="B_lectin"/>
    <property type="match status" value="1"/>
</dbReference>
<dbReference type="PROSITE" id="PS50011">
    <property type="entry name" value="PROTEIN_KINASE_DOM"/>
    <property type="match status" value="1"/>
</dbReference>
<evidence type="ECO:0000256" key="11">
    <source>
        <dbReference type="ARBA" id="ARBA00022777"/>
    </source>
</evidence>
<evidence type="ECO:0000256" key="20">
    <source>
        <dbReference type="PROSITE-ProRule" id="PRU10141"/>
    </source>
</evidence>
<gene>
    <name evidence="25" type="ORF">DCAR_013018</name>
</gene>
<dbReference type="PROSITE" id="PS00107">
    <property type="entry name" value="PROTEIN_KINASE_ATP"/>
    <property type="match status" value="1"/>
</dbReference>
<dbReference type="Gene3D" id="1.10.510.10">
    <property type="entry name" value="Transferase(Phosphotransferase) domain 1"/>
    <property type="match status" value="1"/>
</dbReference>
<dbReference type="InterPro" id="IPR000858">
    <property type="entry name" value="S_locus_glycoprot_dom"/>
</dbReference>
<dbReference type="InterPro" id="IPR017441">
    <property type="entry name" value="Protein_kinase_ATP_BS"/>
</dbReference>
<keyword evidence="4" id="KW-0723">Serine/threonine-protein kinase</keyword>
<keyword evidence="16" id="KW-0675">Receptor</keyword>
<accession>A0A162AEC6</accession>
<evidence type="ECO:0000256" key="1">
    <source>
        <dbReference type="ARBA" id="ARBA00004251"/>
    </source>
</evidence>
<dbReference type="InterPro" id="IPR001245">
    <property type="entry name" value="Ser-Thr/Tyr_kinase_cat_dom"/>
</dbReference>
<dbReference type="GO" id="GO:0004674">
    <property type="term" value="F:protein serine/threonine kinase activity"/>
    <property type="evidence" value="ECO:0007669"/>
    <property type="project" value="UniProtKB-KW"/>
</dbReference>
<evidence type="ECO:0000313" key="25">
    <source>
        <dbReference type="EMBL" id="KZM99620.1"/>
    </source>
</evidence>
<dbReference type="EMBL" id="LNRQ01000004">
    <property type="protein sequence ID" value="KZM99620.1"/>
    <property type="molecule type" value="Genomic_DNA"/>
</dbReference>